<dbReference type="InterPro" id="IPR015422">
    <property type="entry name" value="PyrdxlP-dep_Trfase_small"/>
</dbReference>
<evidence type="ECO:0000256" key="4">
    <source>
        <dbReference type="ARBA" id="ARBA00022898"/>
    </source>
</evidence>
<dbReference type="Gene3D" id="3.40.640.10">
    <property type="entry name" value="Type I PLP-dependent aspartate aminotransferase-like (Major domain)"/>
    <property type="match status" value="1"/>
</dbReference>
<dbReference type="EMBL" id="JWIT01000030">
    <property type="protein sequence ID" value="KJF70622.1"/>
    <property type="molecule type" value="Genomic_DNA"/>
</dbReference>
<dbReference type="PIRSF" id="PIRSF000521">
    <property type="entry name" value="Transaminase_4ab_Lys_Orn"/>
    <property type="match status" value="1"/>
</dbReference>
<dbReference type="SUPFAM" id="SSF53383">
    <property type="entry name" value="PLP-dependent transferases"/>
    <property type="match status" value="1"/>
</dbReference>
<dbReference type="InterPro" id="IPR005814">
    <property type="entry name" value="Aminotrans_3"/>
</dbReference>
<evidence type="ECO:0000256" key="3">
    <source>
        <dbReference type="ARBA" id="ARBA00022679"/>
    </source>
</evidence>
<dbReference type="InterPro" id="IPR015424">
    <property type="entry name" value="PyrdxlP-dep_Trfase"/>
</dbReference>
<sequence length="451" mass="48696">MTIQPNSREARDIAYHLHSSTNARTHETRGPTIIEKGEGVFVFDSDGRRYIEAMSGLWSVGVGFGEKRLIDAAAKQLALLPYYHTFQHRSNGPVIDLAEKLISIAPAPMSKVYFTNSGSEANDSIIKFVRYRSNALGLPSKKKIIARERGFHGVTVGAASLTGLSVNHRGFDLPIGGILHTTCPDYLNLHHEGETPKQFATRCADELETLIIREGPETIAAFIGEPLMGAGGLILPPPTYWEKVQKVLRKYDVLLAVDEVICGFGRTGKMFACETYDITPDIITVSKQLSSSYYPIGALLLNEKVYAPIADQASEIGVLGHGYTTSGHPVACAVALENLRIIEGDGLIMNARLMGDLLLEGLSKLVDFDFVADVRGVGLLAGVEFRPSRGRNAQEIAVMTFETMLANGVISRAVGSTIAFCPPLIVNPSEIAMIIKGAADAVSDVGRILAA</sequence>
<comment type="cofactor">
    <cofactor evidence="1">
        <name>pyridoxal 5'-phosphate</name>
        <dbReference type="ChEBI" id="CHEBI:597326"/>
    </cofactor>
</comment>
<dbReference type="PANTHER" id="PTHR42684">
    <property type="entry name" value="ADENOSYLMETHIONINE-8-AMINO-7-OXONONANOATE AMINOTRANSFERASE"/>
    <property type="match status" value="1"/>
</dbReference>
<evidence type="ECO:0000313" key="6">
    <source>
        <dbReference type="EMBL" id="KJF70622.1"/>
    </source>
</evidence>
<protein>
    <submittedName>
        <fullName evidence="6">Aminotransferase</fullName>
    </submittedName>
</protein>
<dbReference type="Pfam" id="PF00202">
    <property type="entry name" value="Aminotran_3"/>
    <property type="match status" value="1"/>
</dbReference>
<dbReference type="RefSeq" id="WP_045023644.1">
    <property type="nucleotide sequence ID" value="NZ_CP166108.1"/>
</dbReference>
<comment type="similarity">
    <text evidence="5">Belongs to the class-III pyridoxal-phosphate-dependent aminotransferase family.</text>
</comment>
<keyword evidence="3" id="KW-0808">Transferase</keyword>
<proteinExistence type="inferred from homology"/>
<dbReference type="PROSITE" id="PS00600">
    <property type="entry name" value="AA_TRANSFER_CLASS_3"/>
    <property type="match status" value="1"/>
</dbReference>
<keyword evidence="7" id="KW-1185">Reference proteome</keyword>
<dbReference type="NCBIfam" id="NF004767">
    <property type="entry name" value="PRK06105.1"/>
    <property type="match status" value="1"/>
</dbReference>
<dbReference type="PANTHER" id="PTHR42684:SF3">
    <property type="entry name" value="ADENOSYLMETHIONINE-8-AMINO-7-OXONONANOATE AMINOTRANSFERASE"/>
    <property type="match status" value="1"/>
</dbReference>
<evidence type="ECO:0000256" key="2">
    <source>
        <dbReference type="ARBA" id="ARBA00022576"/>
    </source>
</evidence>
<dbReference type="InterPro" id="IPR015421">
    <property type="entry name" value="PyrdxlP-dep_Trfase_major"/>
</dbReference>
<comment type="caution">
    <text evidence="6">The sequence shown here is derived from an EMBL/GenBank/DDBJ whole genome shotgun (WGS) entry which is preliminary data.</text>
</comment>
<dbReference type="Gene3D" id="3.90.1150.10">
    <property type="entry name" value="Aspartate Aminotransferase, domain 1"/>
    <property type="match status" value="1"/>
</dbReference>
<reference evidence="6 7" key="1">
    <citation type="submission" date="2014-12" db="EMBL/GenBank/DDBJ databases">
        <authorList>
            <person name="Kuzmanovic N."/>
            <person name="Pulawska J."/>
            <person name="Obradovic A."/>
        </authorList>
    </citation>
    <scope>NUCLEOTIDE SEQUENCE [LARGE SCALE GENOMIC DNA]</scope>
    <source>
        <strain evidence="6 7">KFB 330</strain>
    </source>
</reference>
<dbReference type="GO" id="GO:0008483">
    <property type="term" value="F:transaminase activity"/>
    <property type="evidence" value="ECO:0007669"/>
    <property type="project" value="UniProtKB-KW"/>
</dbReference>
<gene>
    <name evidence="6" type="ORF">RP75_25435</name>
</gene>
<evidence type="ECO:0000256" key="1">
    <source>
        <dbReference type="ARBA" id="ARBA00001933"/>
    </source>
</evidence>
<dbReference type="CDD" id="cd00610">
    <property type="entry name" value="OAT_like"/>
    <property type="match status" value="1"/>
</dbReference>
<evidence type="ECO:0000256" key="5">
    <source>
        <dbReference type="RuleBase" id="RU003560"/>
    </source>
</evidence>
<keyword evidence="4 5" id="KW-0663">Pyridoxal phosphate</keyword>
<evidence type="ECO:0000313" key="7">
    <source>
        <dbReference type="Proteomes" id="UP000032564"/>
    </source>
</evidence>
<accession>A0ABR5D0N3</accession>
<dbReference type="InterPro" id="IPR049704">
    <property type="entry name" value="Aminotrans_3_PPA_site"/>
</dbReference>
<dbReference type="Proteomes" id="UP000032564">
    <property type="component" value="Unassembled WGS sequence"/>
</dbReference>
<keyword evidence="2 6" id="KW-0032">Aminotransferase</keyword>
<organism evidence="6 7">
    <name type="scientific">Agrobacterium arsenijevicii</name>
    <dbReference type="NCBI Taxonomy" id="1585697"/>
    <lineage>
        <taxon>Bacteria</taxon>
        <taxon>Pseudomonadati</taxon>
        <taxon>Pseudomonadota</taxon>
        <taxon>Alphaproteobacteria</taxon>
        <taxon>Hyphomicrobiales</taxon>
        <taxon>Rhizobiaceae</taxon>
        <taxon>Rhizobium/Agrobacterium group</taxon>
        <taxon>Agrobacterium</taxon>
    </lineage>
</organism>
<name>A0ABR5D0N3_9HYPH</name>